<protein>
    <submittedName>
        <fullName evidence="2">Uncharacterized protein</fullName>
    </submittedName>
</protein>
<keyword evidence="1" id="KW-0812">Transmembrane</keyword>
<feature type="transmembrane region" description="Helical" evidence="1">
    <location>
        <begin position="12"/>
        <end position="35"/>
    </location>
</feature>
<dbReference type="EMBL" id="JALIRP010000021">
    <property type="protein sequence ID" value="MCJ8015209.1"/>
    <property type="molecule type" value="Genomic_DNA"/>
</dbReference>
<keyword evidence="1" id="KW-0472">Membrane</keyword>
<evidence type="ECO:0000313" key="3">
    <source>
        <dbReference type="Proteomes" id="UP001139347"/>
    </source>
</evidence>
<keyword evidence="3" id="KW-1185">Reference proteome</keyword>
<proteinExistence type="predicted"/>
<dbReference type="Proteomes" id="UP001139347">
    <property type="component" value="Unassembled WGS sequence"/>
</dbReference>
<evidence type="ECO:0000313" key="2">
    <source>
        <dbReference type="EMBL" id="MCJ8015209.1"/>
    </source>
</evidence>
<name>A0A9X2B502_9BACL</name>
<keyword evidence="1" id="KW-1133">Transmembrane helix</keyword>
<evidence type="ECO:0000256" key="1">
    <source>
        <dbReference type="SAM" id="Phobius"/>
    </source>
</evidence>
<accession>A0A9X2B502</accession>
<sequence length="57" mass="6518">MDSPVGMSIGFIPILFFLFYLVLAGLGIYCLILFIKLAHRGIKALDIYIYEKSNKNY</sequence>
<dbReference type="RefSeq" id="WP_244731159.1">
    <property type="nucleotide sequence ID" value="NZ_JALIRP010000021.1"/>
</dbReference>
<gene>
    <name evidence="2" type="ORF">MUG84_26430</name>
</gene>
<comment type="caution">
    <text evidence="2">The sequence shown here is derived from an EMBL/GenBank/DDBJ whole genome shotgun (WGS) entry which is preliminary data.</text>
</comment>
<organism evidence="2 3">
    <name type="scientific">Paenibacillus mangrovi</name>
    <dbReference type="NCBI Taxonomy" id="2931978"/>
    <lineage>
        <taxon>Bacteria</taxon>
        <taxon>Bacillati</taxon>
        <taxon>Bacillota</taxon>
        <taxon>Bacilli</taxon>
        <taxon>Bacillales</taxon>
        <taxon>Paenibacillaceae</taxon>
        <taxon>Paenibacillus</taxon>
    </lineage>
</organism>
<dbReference type="AlphaFoldDB" id="A0A9X2B502"/>
<reference evidence="2" key="1">
    <citation type="submission" date="2022-04" db="EMBL/GenBank/DDBJ databases">
        <title>Paenibacillus mangrovi sp. nov., a novel endophytic bacterium isolated from bark of Kandelia candel.</title>
        <authorList>
            <person name="Tuo L."/>
        </authorList>
    </citation>
    <scope>NUCLEOTIDE SEQUENCE</scope>
    <source>
        <strain evidence="2">KQZ6P-2</strain>
    </source>
</reference>